<feature type="transmembrane region" description="Helical" evidence="3">
    <location>
        <begin position="38"/>
        <end position="57"/>
    </location>
</feature>
<feature type="transmembrane region" description="Helical" evidence="3">
    <location>
        <begin position="6"/>
        <end position="26"/>
    </location>
</feature>
<proteinExistence type="predicted"/>
<organism evidence="5 6">
    <name type="scientific">Rosistilla ulvae</name>
    <dbReference type="NCBI Taxonomy" id="1930277"/>
    <lineage>
        <taxon>Bacteria</taxon>
        <taxon>Pseudomonadati</taxon>
        <taxon>Planctomycetota</taxon>
        <taxon>Planctomycetia</taxon>
        <taxon>Pirellulales</taxon>
        <taxon>Pirellulaceae</taxon>
        <taxon>Rosistilla</taxon>
    </lineage>
</organism>
<dbReference type="KEGG" id="ruv:EC9_27050"/>
<feature type="transmembrane region" description="Helical" evidence="3">
    <location>
        <begin position="69"/>
        <end position="88"/>
    </location>
</feature>
<dbReference type="AlphaFoldDB" id="A0A517M0V5"/>
<keyword evidence="3" id="KW-0472">Membrane</keyword>
<dbReference type="InterPro" id="IPR051158">
    <property type="entry name" value="Metallophosphoesterase_sf"/>
</dbReference>
<dbReference type="EMBL" id="CP036261">
    <property type="protein sequence ID" value="QDS88514.1"/>
    <property type="molecule type" value="Genomic_DNA"/>
</dbReference>
<dbReference type="PANTHER" id="PTHR31302:SF31">
    <property type="entry name" value="PHOSPHODIESTERASE YAEI"/>
    <property type="match status" value="1"/>
</dbReference>
<dbReference type="GO" id="GO:0016020">
    <property type="term" value="C:membrane"/>
    <property type="evidence" value="ECO:0007669"/>
    <property type="project" value="GOC"/>
</dbReference>
<dbReference type="GO" id="GO:0046872">
    <property type="term" value="F:metal ion binding"/>
    <property type="evidence" value="ECO:0007669"/>
    <property type="project" value="UniProtKB-KW"/>
</dbReference>
<dbReference type="SUPFAM" id="SSF56300">
    <property type="entry name" value="Metallo-dependent phosphatases"/>
    <property type="match status" value="1"/>
</dbReference>
<gene>
    <name evidence="5" type="ORF">EC9_27050</name>
</gene>
<dbReference type="Proteomes" id="UP000319557">
    <property type="component" value="Chromosome"/>
</dbReference>
<dbReference type="OrthoDB" id="9780884at2"/>
<sequence length="380" mass="42665">MFLQIMHWMLLLVGHFGLHLTFYNRINATGLARWQIKLIERSVAVECFLFPLLVFIYPAPEAMPVPLRIYGWICIAAIVVLGIPWLIYRPIFGIGWLKIQRQVTHVAVGEQLASPPFGTMRCRINAAIPLNQISDLAIERKEFPVAGLPSSLEGLRLAHLSDVHLTGDMLPSYYKFVADQLMQWQPEIVCLTGDIVDKPHCIDWLADCFGSIVAPGGCYFILGNHDTRIADPRQVRRGMEALGWIDLGSLTKQIMLRDTEITIGGNELPWFGPAPKFDSLAEDCFRLVLSHSPDQIAWARRNGVHLLLAGHTHGGHGRLPLIGPLLSPSRYGSRFASGEFDLPPTTMHVTRGLFGTHMQRFRCPPELSLLTLHQRCRTNS</sequence>
<name>A0A517M0V5_9BACT</name>
<protein>
    <submittedName>
        <fullName evidence="5">Phosphodiesterase YaeI</fullName>
    </submittedName>
</protein>
<dbReference type="PANTHER" id="PTHR31302">
    <property type="entry name" value="TRANSMEMBRANE PROTEIN WITH METALLOPHOSPHOESTERASE DOMAIN-RELATED"/>
    <property type="match status" value="1"/>
</dbReference>
<keyword evidence="2" id="KW-0378">Hydrolase</keyword>
<evidence type="ECO:0000256" key="1">
    <source>
        <dbReference type="ARBA" id="ARBA00022723"/>
    </source>
</evidence>
<dbReference type="InterPro" id="IPR004843">
    <property type="entry name" value="Calcineurin-like_PHP"/>
</dbReference>
<dbReference type="Gene3D" id="3.60.21.10">
    <property type="match status" value="1"/>
</dbReference>
<feature type="domain" description="Calcineurin-like phosphoesterase" evidence="4">
    <location>
        <begin position="155"/>
        <end position="314"/>
    </location>
</feature>
<keyword evidence="1" id="KW-0479">Metal-binding</keyword>
<keyword evidence="3" id="KW-1133">Transmembrane helix</keyword>
<dbReference type="Pfam" id="PF00149">
    <property type="entry name" value="Metallophos"/>
    <property type="match status" value="1"/>
</dbReference>
<dbReference type="GO" id="GO:0008758">
    <property type="term" value="F:UDP-2,3-diacylglucosamine hydrolase activity"/>
    <property type="evidence" value="ECO:0007669"/>
    <property type="project" value="TreeGrafter"/>
</dbReference>
<accession>A0A517M0V5</accession>
<evidence type="ECO:0000313" key="5">
    <source>
        <dbReference type="EMBL" id="QDS88514.1"/>
    </source>
</evidence>
<evidence type="ECO:0000256" key="2">
    <source>
        <dbReference type="ARBA" id="ARBA00022801"/>
    </source>
</evidence>
<evidence type="ECO:0000259" key="4">
    <source>
        <dbReference type="Pfam" id="PF00149"/>
    </source>
</evidence>
<evidence type="ECO:0000256" key="3">
    <source>
        <dbReference type="SAM" id="Phobius"/>
    </source>
</evidence>
<evidence type="ECO:0000313" key="6">
    <source>
        <dbReference type="Proteomes" id="UP000319557"/>
    </source>
</evidence>
<dbReference type="CDD" id="cd07385">
    <property type="entry name" value="MPP_YkuE_C"/>
    <property type="match status" value="1"/>
</dbReference>
<keyword evidence="3" id="KW-0812">Transmembrane</keyword>
<dbReference type="InterPro" id="IPR029052">
    <property type="entry name" value="Metallo-depent_PP-like"/>
</dbReference>
<reference evidence="5 6" key="1">
    <citation type="submission" date="2019-02" db="EMBL/GenBank/DDBJ databases">
        <title>Deep-cultivation of Planctomycetes and their phenomic and genomic characterization uncovers novel biology.</title>
        <authorList>
            <person name="Wiegand S."/>
            <person name="Jogler M."/>
            <person name="Boedeker C."/>
            <person name="Pinto D."/>
            <person name="Vollmers J."/>
            <person name="Rivas-Marin E."/>
            <person name="Kohn T."/>
            <person name="Peeters S.H."/>
            <person name="Heuer A."/>
            <person name="Rast P."/>
            <person name="Oberbeckmann S."/>
            <person name="Bunk B."/>
            <person name="Jeske O."/>
            <person name="Meyerdierks A."/>
            <person name="Storesund J.E."/>
            <person name="Kallscheuer N."/>
            <person name="Luecker S."/>
            <person name="Lage O.M."/>
            <person name="Pohl T."/>
            <person name="Merkel B.J."/>
            <person name="Hornburger P."/>
            <person name="Mueller R.-W."/>
            <person name="Bruemmer F."/>
            <person name="Labrenz M."/>
            <person name="Spormann A.M."/>
            <person name="Op den Camp H."/>
            <person name="Overmann J."/>
            <person name="Amann R."/>
            <person name="Jetten M.S.M."/>
            <person name="Mascher T."/>
            <person name="Medema M.H."/>
            <person name="Devos D.P."/>
            <person name="Kaster A.-K."/>
            <person name="Ovreas L."/>
            <person name="Rohde M."/>
            <person name="Galperin M.Y."/>
            <person name="Jogler C."/>
        </authorList>
    </citation>
    <scope>NUCLEOTIDE SEQUENCE [LARGE SCALE GENOMIC DNA]</scope>
    <source>
        <strain evidence="5 6">EC9</strain>
    </source>
</reference>
<dbReference type="GO" id="GO:0009245">
    <property type="term" value="P:lipid A biosynthetic process"/>
    <property type="evidence" value="ECO:0007669"/>
    <property type="project" value="TreeGrafter"/>
</dbReference>
<keyword evidence="6" id="KW-1185">Reference proteome</keyword>